<keyword evidence="3" id="KW-1185">Reference proteome</keyword>
<dbReference type="GO" id="GO:0016874">
    <property type="term" value="F:ligase activity"/>
    <property type="evidence" value="ECO:0007669"/>
    <property type="project" value="UniProtKB-KW"/>
</dbReference>
<name>A0A5A7PZE8_STRAF</name>
<dbReference type="AlphaFoldDB" id="A0A5A7PZE8"/>
<gene>
    <name evidence="2" type="ORF">STAS_13916</name>
</gene>
<accession>A0A5A7PZE8</accession>
<feature type="compositionally biased region" description="Basic and acidic residues" evidence="1">
    <location>
        <begin position="33"/>
        <end position="45"/>
    </location>
</feature>
<dbReference type="Proteomes" id="UP000325081">
    <property type="component" value="Unassembled WGS sequence"/>
</dbReference>
<comment type="caution">
    <text evidence="2">The sequence shown here is derived from an EMBL/GenBank/DDBJ whole genome shotgun (WGS) entry which is preliminary data.</text>
</comment>
<protein>
    <submittedName>
        <fullName evidence="2">Phosphoribosylformylglycinamidine cyclo-ligase</fullName>
    </submittedName>
</protein>
<evidence type="ECO:0000313" key="2">
    <source>
        <dbReference type="EMBL" id="GER37497.1"/>
    </source>
</evidence>
<keyword evidence="2" id="KW-0436">Ligase</keyword>
<reference evidence="3" key="1">
    <citation type="journal article" date="2019" name="Curr. Biol.">
        <title>Genome Sequence of Striga asiatica Provides Insight into the Evolution of Plant Parasitism.</title>
        <authorList>
            <person name="Yoshida S."/>
            <person name="Kim S."/>
            <person name="Wafula E.K."/>
            <person name="Tanskanen J."/>
            <person name="Kim Y.M."/>
            <person name="Honaas L."/>
            <person name="Yang Z."/>
            <person name="Spallek T."/>
            <person name="Conn C.E."/>
            <person name="Ichihashi Y."/>
            <person name="Cheong K."/>
            <person name="Cui S."/>
            <person name="Der J.P."/>
            <person name="Gundlach H."/>
            <person name="Jiao Y."/>
            <person name="Hori C."/>
            <person name="Ishida J.K."/>
            <person name="Kasahara H."/>
            <person name="Kiba T."/>
            <person name="Kim M.S."/>
            <person name="Koo N."/>
            <person name="Laohavisit A."/>
            <person name="Lee Y.H."/>
            <person name="Lumba S."/>
            <person name="McCourt P."/>
            <person name="Mortimer J.C."/>
            <person name="Mutuku J.M."/>
            <person name="Nomura T."/>
            <person name="Sasaki-Sekimoto Y."/>
            <person name="Seto Y."/>
            <person name="Wang Y."/>
            <person name="Wakatake T."/>
            <person name="Sakakibara H."/>
            <person name="Demura T."/>
            <person name="Yamaguchi S."/>
            <person name="Yoneyama K."/>
            <person name="Manabe R.I."/>
            <person name="Nelson D.C."/>
            <person name="Schulman A.H."/>
            <person name="Timko M.P."/>
            <person name="dePamphilis C.W."/>
            <person name="Choi D."/>
            <person name="Shirasu K."/>
        </authorList>
    </citation>
    <scope>NUCLEOTIDE SEQUENCE [LARGE SCALE GENOMIC DNA]</scope>
    <source>
        <strain evidence="3">cv. UVA1</strain>
    </source>
</reference>
<evidence type="ECO:0000256" key="1">
    <source>
        <dbReference type="SAM" id="MobiDB-lite"/>
    </source>
</evidence>
<dbReference type="EMBL" id="BKCP01005383">
    <property type="protein sequence ID" value="GER37497.1"/>
    <property type="molecule type" value="Genomic_DNA"/>
</dbReference>
<evidence type="ECO:0000313" key="3">
    <source>
        <dbReference type="Proteomes" id="UP000325081"/>
    </source>
</evidence>
<organism evidence="2 3">
    <name type="scientific">Striga asiatica</name>
    <name type="common">Asiatic witchweed</name>
    <name type="synonym">Buchnera asiatica</name>
    <dbReference type="NCBI Taxonomy" id="4170"/>
    <lineage>
        <taxon>Eukaryota</taxon>
        <taxon>Viridiplantae</taxon>
        <taxon>Streptophyta</taxon>
        <taxon>Embryophyta</taxon>
        <taxon>Tracheophyta</taxon>
        <taxon>Spermatophyta</taxon>
        <taxon>Magnoliopsida</taxon>
        <taxon>eudicotyledons</taxon>
        <taxon>Gunneridae</taxon>
        <taxon>Pentapetalae</taxon>
        <taxon>asterids</taxon>
        <taxon>lamiids</taxon>
        <taxon>Lamiales</taxon>
        <taxon>Orobanchaceae</taxon>
        <taxon>Buchnereae</taxon>
        <taxon>Striga</taxon>
    </lineage>
</organism>
<feature type="region of interest" description="Disordered" evidence="1">
    <location>
        <begin position="13"/>
        <end position="45"/>
    </location>
</feature>
<proteinExistence type="predicted"/>
<sequence>MDLLERLRSCDVTAAQGFPPASSLPQPSPSPADEQKKSKGERRAVVEGGETAVGILCKYPSTSQFPNAIKTSNYHTTLHLSVNKAAALSKHTTNGEILVLLKIAVLNCSFLKDNVVPFALKFRNFQTRRFDYLPPNSDFKSSPSPLGVLHRRHHIPKVR</sequence>